<dbReference type="InterPro" id="IPR037523">
    <property type="entry name" value="VOC_core"/>
</dbReference>
<protein>
    <submittedName>
        <fullName evidence="2">Putative enzyme related to lactoylglutathione lyase</fullName>
    </submittedName>
</protein>
<keyword evidence="3" id="KW-1185">Reference proteome</keyword>
<dbReference type="Pfam" id="PF00903">
    <property type="entry name" value="Glyoxalase"/>
    <property type="match status" value="1"/>
</dbReference>
<comment type="caution">
    <text evidence="2">The sequence shown here is derived from an EMBL/GenBank/DDBJ whole genome shotgun (WGS) entry which is preliminary data.</text>
</comment>
<dbReference type="RefSeq" id="WP_106348396.1">
    <property type="nucleotide sequence ID" value="NZ_PVUE01000004.1"/>
</dbReference>
<feature type="domain" description="VOC" evidence="1">
    <location>
        <begin position="3"/>
        <end position="117"/>
    </location>
</feature>
<dbReference type="GO" id="GO:0016829">
    <property type="term" value="F:lyase activity"/>
    <property type="evidence" value="ECO:0007669"/>
    <property type="project" value="UniProtKB-KW"/>
</dbReference>
<organism evidence="2 3">
    <name type="scientific">Antricoccus suffuscus</name>
    <dbReference type="NCBI Taxonomy" id="1629062"/>
    <lineage>
        <taxon>Bacteria</taxon>
        <taxon>Bacillati</taxon>
        <taxon>Actinomycetota</taxon>
        <taxon>Actinomycetes</taxon>
        <taxon>Geodermatophilales</taxon>
        <taxon>Antricoccaceae</taxon>
        <taxon>Antricoccus</taxon>
    </lineage>
</organism>
<gene>
    <name evidence="2" type="ORF">CLV47_104218</name>
</gene>
<accession>A0A2T1A2N8</accession>
<reference evidence="2 3" key="1">
    <citation type="submission" date="2018-03" db="EMBL/GenBank/DDBJ databases">
        <title>Genomic Encyclopedia of Archaeal and Bacterial Type Strains, Phase II (KMG-II): from individual species to whole genera.</title>
        <authorList>
            <person name="Goeker M."/>
        </authorList>
    </citation>
    <scope>NUCLEOTIDE SEQUENCE [LARGE SCALE GENOMIC DNA]</scope>
    <source>
        <strain evidence="2 3">DSM 100065</strain>
    </source>
</reference>
<evidence type="ECO:0000313" key="2">
    <source>
        <dbReference type="EMBL" id="PRZ42870.1"/>
    </source>
</evidence>
<dbReference type="OrthoDB" id="3428042at2"/>
<name>A0A2T1A2N8_9ACTN</name>
<evidence type="ECO:0000259" key="1">
    <source>
        <dbReference type="PROSITE" id="PS51819"/>
    </source>
</evidence>
<dbReference type="Proteomes" id="UP000237752">
    <property type="component" value="Unassembled WGS sequence"/>
</dbReference>
<dbReference type="SUPFAM" id="SSF54593">
    <property type="entry name" value="Glyoxalase/Bleomycin resistance protein/Dihydroxybiphenyl dioxygenase"/>
    <property type="match status" value="1"/>
</dbReference>
<evidence type="ECO:0000313" key="3">
    <source>
        <dbReference type="Proteomes" id="UP000237752"/>
    </source>
</evidence>
<sequence length="132" mass="14929">MEILSSRVLIRPSDPAASRRFYRDVLGLAIYREFGDPASPSMVFFLGNGLLEVSGTKEDIDPRGVSLWLQVRDVAAEQQRLTDAGVQILRAPKQEFWGLIEMWIADPDGIKIVIVQIPDDHPLRRDQRNLTS</sequence>
<keyword evidence="2" id="KW-0456">Lyase</keyword>
<dbReference type="AlphaFoldDB" id="A0A2T1A2N8"/>
<dbReference type="Gene3D" id="3.10.180.10">
    <property type="entry name" value="2,3-Dihydroxybiphenyl 1,2-Dioxygenase, domain 1"/>
    <property type="match status" value="1"/>
</dbReference>
<dbReference type="InterPro" id="IPR029068">
    <property type="entry name" value="Glyas_Bleomycin-R_OHBP_Dase"/>
</dbReference>
<dbReference type="EMBL" id="PVUE01000004">
    <property type="protein sequence ID" value="PRZ42870.1"/>
    <property type="molecule type" value="Genomic_DNA"/>
</dbReference>
<dbReference type="InterPro" id="IPR004360">
    <property type="entry name" value="Glyas_Fos-R_dOase_dom"/>
</dbReference>
<proteinExistence type="predicted"/>
<dbReference type="PROSITE" id="PS51819">
    <property type="entry name" value="VOC"/>
    <property type="match status" value="1"/>
</dbReference>